<accession>A0A8G1RJF2</accession>
<dbReference type="PANTHER" id="PTHR47634">
    <property type="entry name" value="PROTEIN KINASE DOMAIN-CONTAINING PROTEIN-RELATED"/>
    <property type="match status" value="1"/>
</dbReference>
<proteinExistence type="predicted"/>
<dbReference type="InterPro" id="IPR008271">
    <property type="entry name" value="Ser/Thr_kinase_AS"/>
</dbReference>
<evidence type="ECO:0000256" key="3">
    <source>
        <dbReference type="ARBA" id="ARBA00022679"/>
    </source>
</evidence>
<dbReference type="OrthoDB" id="5979581at2759"/>
<reference evidence="11 12" key="1">
    <citation type="submission" date="2018-02" db="EMBL/GenBank/DDBJ databases">
        <title>The genomes of Aspergillus section Nigri reveals drivers in fungal speciation.</title>
        <authorList>
            <consortium name="DOE Joint Genome Institute"/>
            <person name="Vesth T.C."/>
            <person name="Nybo J."/>
            <person name="Theobald S."/>
            <person name="Brandl J."/>
            <person name="Frisvad J.C."/>
            <person name="Nielsen K.F."/>
            <person name="Lyhne E.K."/>
            <person name="Kogle M.E."/>
            <person name="Kuo A."/>
            <person name="Riley R."/>
            <person name="Clum A."/>
            <person name="Nolan M."/>
            <person name="Lipzen A."/>
            <person name="Salamov A."/>
            <person name="Henrissat B."/>
            <person name="Wiebenga A."/>
            <person name="De vries R.P."/>
            <person name="Grigoriev I.V."/>
            <person name="Mortensen U.H."/>
            <person name="Andersen M.R."/>
            <person name="Baker S.E."/>
        </authorList>
    </citation>
    <scope>NUCLEOTIDE SEQUENCE [LARGE SCALE GENOMIC DNA]</scope>
    <source>
        <strain evidence="11 12">CBS 313.89</strain>
    </source>
</reference>
<feature type="region of interest" description="Disordered" evidence="9">
    <location>
        <begin position="1"/>
        <end position="26"/>
    </location>
</feature>
<organism evidence="11 12">
    <name type="scientific">Aspergillus fijiensis CBS 313.89</name>
    <dbReference type="NCBI Taxonomy" id="1448319"/>
    <lineage>
        <taxon>Eukaryota</taxon>
        <taxon>Fungi</taxon>
        <taxon>Dikarya</taxon>
        <taxon>Ascomycota</taxon>
        <taxon>Pezizomycotina</taxon>
        <taxon>Eurotiomycetes</taxon>
        <taxon>Eurotiomycetidae</taxon>
        <taxon>Eurotiales</taxon>
        <taxon>Aspergillaceae</taxon>
        <taxon>Aspergillus</taxon>
    </lineage>
</organism>
<protein>
    <recommendedName>
        <fullName evidence="1">non-specific serine/threonine protein kinase</fullName>
        <ecNumber evidence="1">2.7.11.1</ecNumber>
    </recommendedName>
</protein>
<gene>
    <name evidence="11" type="ORF">BO72DRAFT_472391</name>
</gene>
<feature type="compositionally biased region" description="Low complexity" evidence="9">
    <location>
        <begin position="10"/>
        <end position="25"/>
    </location>
</feature>
<dbReference type="Gene3D" id="1.10.510.10">
    <property type="entry name" value="Transferase(Phosphotransferase) domain 1"/>
    <property type="match status" value="1"/>
</dbReference>
<dbReference type="CDD" id="cd05118">
    <property type="entry name" value="STKc_CMGC"/>
    <property type="match status" value="1"/>
</dbReference>
<evidence type="ECO:0000313" key="12">
    <source>
        <dbReference type="Proteomes" id="UP000249789"/>
    </source>
</evidence>
<dbReference type="PROSITE" id="PS50011">
    <property type="entry name" value="PROTEIN_KINASE_DOM"/>
    <property type="match status" value="1"/>
</dbReference>
<keyword evidence="3" id="KW-0808">Transferase</keyword>
<dbReference type="InterPro" id="IPR051334">
    <property type="entry name" value="SRPK"/>
</dbReference>
<dbReference type="GO" id="GO:0004674">
    <property type="term" value="F:protein serine/threonine kinase activity"/>
    <property type="evidence" value="ECO:0007669"/>
    <property type="project" value="UniProtKB-KW"/>
</dbReference>
<dbReference type="PROSITE" id="PS00108">
    <property type="entry name" value="PROTEIN_KINASE_ST"/>
    <property type="match status" value="1"/>
</dbReference>
<dbReference type="GeneID" id="63864471"/>
<dbReference type="InterPro" id="IPR011009">
    <property type="entry name" value="Kinase-like_dom_sf"/>
</dbReference>
<dbReference type="GO" id="GO:0000245">
    <property type="term" value="P:spliceosomal complex assembly"/>
    <property type="evidence" value="ECO:0007669"/>
    <property type="project" value="TreeGrafter"/>
</dbReference>
<dbReference type="Gene3D" id="3.30.200.20">
    <property type="entry name" value="Phosphorylase Kinase, domain 1"/>
    <property type="match status" value="1"/>
</dbReference>
<sequence length="467" mass="53016">MAGRFSAWGSSLRQRLSSPSPSSSRRLSKISYTTLPLDTPVEEETLAYYKPEHYYPIKIGDVYETRYQVTGKLGYGAYSTSWLCRDLQSDQYEVLKVSTSLPSVPTASGRELKIYEHLARVNSTHPGQALIRELYDSFDLHGPAGKHRCLVLQPMHMTLLEMMGLNPKPFNLPLLKMTVKRLLLALDFLHTEANVIHTDIKTDNLMLSLEDEGMLADFATAEAEDPSPRKQIDQSRVIYQSRRFRRPSACKSYGRPILCDFGEARIGTQQESGPFVQPHIFRAPEIIFEMPWGSAVNTWNLACLIWDLFEGEHLFEDIFDAKGGHDPFRHLARMVALMGPPPEEFHSAAVKRPNSAWVAHEEAVVPMISLGSLEKRLAGEEKAEFIRFMMSMLKWLPEERKTAKQLLEDPWYSDIHAWLYLLSPATDKISWLSASLVLSIRAVIIQAPRKSKLATDRGYIKASEVYG</sequence>
<dbReference type="InterPro" id="IPR000719">
    <property type="entry name" value="Prot_kinase_dom"/>
</dbReference>
<dbReference type="EMBL" id="KZ824694">
    <property type="protein sequence ID" value="RAK72551.1"/>
    <property type="molecule type" value="Genomic_DNA"/>
</dbReference>
<dbReference type="AlphaFoldDB" id="A0A8G1RJF2"/>
<dbReference type="RefSeq" id="XP_040796563.1">
    <property type="nucleotide sequence ID" value="XM_040947138.1"/>
</dbReference>
<evidence type="ECO:0000256" key="4">
    <source>
        <dbReference type="ARBA" id="ARBA00022741"/>
    </source>
</evidence>
<keyword evidence="4" id="KW-0547">Nucleotide-binding</keyword>
<evidence type="ECO:0000256" key="1">
    <source>
        <dbReference type="ARBA" id="ARBA00012513"/>
    </source>
</evidence>
<dbReference type="Proteomes" id="UP000249789">
    <property type="component" value="Unassembled WGS sequence"/>
</dbReference>
<evidence type="ECO:0000256" key="6">
    <source>
        <dbReference type="ARBA" id="ARBA00022840"/>
    </source>
</evidence>
<comment type="catalytic activity">
    <reaction evidence="7">
        <text>L-threonyl-[protein] + ATP = O-phospho-L-threonyl-[protein] + ADP + H(+)</text>
        <dbReference type="Rhea" id="RHEA:46608"/>
        <dbReference type="Rhea" id="RHEA-COMP:11060"/>
        <dbReference type="Rhea" id="RHEA-COMP:11605"/>
        <dbReference type="ChEBI" id="CHEBI:15378"/>
        <dbReference type="ChEBI" id="CHEBI:30013"/>
        <dbReference type="ChEBI" id="CHEBI:30616"/>
        <dbReference type="ChEBI" id="CHEBI:61977"/>
        <dbReference type="ChEBI" id="CHEBI:456216"/>
        <dbReference type="EC" id="2.7.11.1"/>
    </reaction>
</comment>
<evidence type="ECO:0000313" key="11">
    <source>
        <dbReference type="EMBL" id="RAK72551.1"/>
    </source>
</evidence>
<keyword evidence="5 11" id="KW-0418">Kinase</keyword>
<dbReference type="EC" id="2.7.11.1" evidence="1"/>
<dbReference type="PANTHER" id="PTHR47634:SF9">
    <property type="entry name" value="PROTEIN KINASE DOMAIN-CONTAINING PROTEIN-RELATED"/>
    <property type="match status" value="1"/>
</dbReference>
<dbReference type="Pfam" id="PF00069">
    <property type="entry name" value="Pkinase"/>
    <property type="match status" value="2"/>
</dbReference>
<keyword evidence="12" id="KW-1185">Reference proteome</keyword>
<evidence type="ECO:0000256" key="2">
    <source>
        <dbReference type="ARBA" id="ARBA00022527"/>
    </source>
</evidence>
<evidence type="ECO:0000256" key="7">
    <source>
        <dbReference type="ARBA" id="ARBA00047899"/>
    </source>
</evidence>
<evidence type="ECO:0000256" key="5">
    <source>
        <dbReference type="ARBA" id="ARBA00022777"/>
    </source>
</evidence>
<comment type="catalytic activity">
    <reaction evidence="8">
        <text>L-seryl-[protein] + ATP = O-phospho-L-seryl-[protein] + ADP + H(+)</text>
        <dbReference type="Rhea" id="RHEA:17989"/>
        <dbReference type="Rhea" id="RHEA-COMP:9863"/>
        <dbReference type="Rhea" id="RHEA-COMP:11604"/>
        <dbReference type="ChEBI" id="CHEBI:15378"/>
        <dbReference type="ChEBI" id="CHEBI:29999"/>
        <dbReference type="ChEBI" id="CHEBI:30616"/>
        <dbReference type="ChEBI" id="CHEBI:83421"/>
        <dbReference type="ChEBI" id="CHEBI:456216"/>
        <dbReference type="EC" id="2.7.11.1"/>
    </reaction>
</comment>
<keyword evidence="2" id="KW-0723">Serine/threonine-protein kinase</keyword>
<dbReference type="SUPFAM" id="SSF56112">
    <property type="entry name" value="Protein kinase-like (PK-like)"/>
    <property type="match status" value="1"/>
</dbReference>
<evidence type="ECO:0000259" key="10">
    <source>
        <dbReference type="PROSITE" id="PS50011"/>
    </source>
</evidence>
<dbReference type="GO" id="GO:0005524">
    <property type="term" value="F:ATP binding"/>
    <property type="evidence" value="ECO:0007669"/>
    <property type="project" value="UniProtKB-KW"/>
</dbReference>
<keyword evidence="6" id="KW-0067">ATP-binding</keyword>
<name>A0A8G1RJF2_9EURO</name>
<feature type="domain" description="Protein kinase" evidence="10">
    <location>
        <begin position="67"/>
        <end position="419"/>
    </location>
</feature>
<evidence type="ECO:0000256" key="8">
    <source>
        <dbReference type="ARBA" id="ARBA00048679"/>
    </source>
</evidence>
<dbReference type="VEuPathDB" id="FungiDB:BO72DRAFT_472391"/>
<dbReference type="GO" id="GO:0050684">
    <property type="term" value="P:regulation of mRNA processing"/>
    <property type="evidence" value="ECO:0007669"/>
    <property type="project" value="TreeGrafter"/>
</dbReference>
<dbReference type="SMART" id="SM00220">
    <property type="entry name" value="S_TKc"/>
    <property type="match status" value="1"/>
</dbReference>
<evidence type="ECO:0000256" key="9">
    <source>
        <dbReference type="SAM" id="MobiDB-lite"/>
    </source>
</evidence>